<name>A0A4Z1P860_9PEZI</name>
<feature type="compositionally biased region" description="Low complexity" evidence="1">
    <location>
        <begin position="135"/>
        <end position="146"/>
    </location>
</feature>
<feature type="compositionally biased region" description="Low complexity" evidence="1">
    <location>
        <begin position="33"/>
        <end position="46"/>
    </location>
</feature>
<evidence type="ECO:0000256" key="1">
    <source>
        <dbReference type="SAM" id="MobiDB-lite"/>
    </source>
</evidence>
<dbReference type="AlphaFoldDB" id="A0A4Z1P860"/>
<accession>A0A4Z1P860</accession>
<proteinExistence type="predicted"/>
<evidence type="ECO:0000313" key="2">
    <source>
        <dbReference type="EMBL" id="TID24088.1"/>
    </source>
</evidence>
<feature type="compositionally biased region" description="Low complexity" evidence="1">
    <location>
        <begin position="74"/>
        <end position="83"/>
    </location>
</feature>
<feature type="region of interest" description="Disordered" evidence="1">
    <location>
        <begin position="30"/>
        <end position="90"/>
    </location>
</feature>
<comment type="caution">
    <text evidence="2">The sequence shown here is derived from an EMBL/GenBank/DDBJ whole genome shotgun (WGS) entry which is preliminary data.</text>
</comment>
<dbReference type="Proteomes" id="UP000298493">
    <property type="component" value="Unassembled WGS sequence"/>
</dbReference>
<organism evidence="2 3">
    <name type="scientific">Venturia nashicola</name>
    <dbReference type="NCBI Taxonomy" id="86259"/>
    <lineage>
        <taxon>Eukaryota</taxon>
        <taxon>Fungi</taxon>
        <taxon>Dikarya</taxon>
        <taxon>Ascomycota</taxon>
        <taxon>Pezizomycotina</taxon>
        <taxon>Dothideomycetes</taxon>
        <taxon>Pleosporomycetidae</taxon>
        <taxon>Venturiales</taxon>
        <taxon>Venturiaceae</taxon>
        <taxon>Venturia</taxon>
    </lineage>
</organism>
<protein>
    <submittedName>
        <fullName evidence="2">Uncharacterized protein</fullName>
    </submittedName>
</protein>
<gene>
    <name evidence="2" type="ORF">E6O75_ATG02453</name>
</gene>
<keyword evidence="3" id="KW-1185">Reference proteome</keyword>
<reference evidence="2 3" key="1">
    <citation type="submission" date="2019-04" db="EMBL/GenBank/DDBJ databases">
        <title>High contiguity whole genome sequence and gene annotation resource for two Venturia nashicola isolates.</title>
        <authorList>
            <person name="Prokchorchik M."/>
            <person name="Won K."/>
            <person name="Lee Y."/>
            <person name="Choi E.D."/>
            <person name="Segonzac C."/>
            <person name="Sohn K.H."/>
        </authorList>
    </citation>
    <scope>NUCLEOTIDE SEQUENCE [LARGE SCALE GENOMIC DNA]</scope>
    <source>
        <strain evidence="2 3">PRI2</strain>
    </source>
</reference>
<evidence type="ECO:0000313" key="3">
    <source>
        <dbReference type="Proteomes" id="UP000298493"/>
    </source>
</evidence>
<sequence length="169" mass="18014">MVTGRHVTWVGVGEQHRRVGCHHHFEFAATTTSSSSPSRVGSSPSRVEFEFENRGSQARQKPAGSCVHSDPSPRRQSSPRASPLPAPLTWDLSASGKGVATLSGSFRGLQLNGCVRCFGPSCIPKGLQTGVANPTATETTARRPPAFLNSCQSPRYSKRDCSSMHHGAA</sequence>
<dbReference type="EMBL" id="SNSC02000005">
    <property type="protein sequence ID" value="TID24088.1"/>
    <property type="molecule type" value="Genomic_DNA"/>
</dbReference>
<feature type="region of interest" description="Disordered" evidence="1">
    <location>
        <begin position="135"/>
        <end position="169"/>
    </location>
</feature>